<keyword evidence="4" id="KW-1185">Reference proteome</keyword>
<proteinExistence type="predicted"/>
<dbReference type="EMBL" id="PDUG01000005">
    <property type="protein sequence ID" value="PIC30640.1"/>
    <property type="molecule type" value="Genomic_DNA"/>
</dbReference>
<organism evidence="3 4">
    <name type="scientific">Caenorhabditis nigoni</name>
    <dbReference type="NCBI Taxonomy" id="1611254"/>
    <lineage>
        <taxon>Eukaryota</taxon>
        <taxon>Metazoa</taxon>
        <taxon>Ecdysozoa</taxon>
        <taxon>Nematoda</taxon>
        <taxon>Chromadorea</taxon>
        <taxon>Rhabditida</taxon>
        <taxon>Rhabditina</taxon>
        <taxon>Rhabditomorpha</taxon>
        <taxon>Rhabditoidea</taxon>
        <taxon>Rhabditidae</taxon>
        <taxon>Peloderinae</taxon>
        <taxon>Caenorhabditis</taxon>
    </lineage>
</organism>
<sequence>MASFLKRLVEHRSKSPQKRTSHNRNGSAENGQMISRQNFNPYAPYAPVCYLPLPPSPTPNYQSLQQKNNHSSSRSNESFGIHSWNTEPREIDDVFYPPSKSPQFEAPVPGPLMRARSHSPRKMKRESNEERKLKSKSKSPQKKMGPSTAVINQLDYLNSQCHLEGCRADIVVNSTRFMLCRHQLCHASVFFKDLLSGSKESNKDYHVNVSNMSDPTPSTQFRWFVESCIPCPALKDISDETLETCMRLSQRFQAKGLELRCMKYLIENAHLRQPIVALCWLNWALKHNFDSQTHSALLPSVSRLSLNALQRHRHMITEHIYSDIITAKLRSTYDKTVQVFLAIHKIDHFSADLDICPRCKRTKDGMKIKVHCDPCRKQVGCDRCYQEGCEISAREDLQAFFKCPHGMTPINDTTDDCHCQIPYMAQYLGNQPSMRYQETNDEYMVPMDQQSKNERKNRKKQQQKSEMLNL</sequence>
<feature type="region of interest" description="Disordered" evidence="1">
    <location>
        <begin position="1"/>
        <end position="39"/>
    </location>
</feature>
<dbReference type="InterPro" id="IPR052664">
    <property type="entry name" value="BTB-MATH_domain_protein"/>
</dbReference>
<feature type="compositionally biased region" description="Polar residues" evidence="1">
    <location>
        <begin position="59"/>
        <end position="86"/>
    </location>
</feature>
<dbReference type="SUPFAM" id="SSF54695">
    <property type="entry name" value="POZ domain"/>
    <property type="match status" value="1"/>
</dbReference>
<dbReference type="PANTHER" id="PTHR22743">
    <property type="entry name" value="MEPRIN/TRAF-LIKE MATH FAMILY-C.ELEGANS"/>
    <property type="match status" value="1"/>
</dbReference>
<dbReference type="Pfam" id="PF00651">
    <property type="entry name" value="BTB"/>
    <property type="match status" value="1"/>
</dbReference>
<dbReference type="Gene3D" id="3.30.710.10">
    <property type="entry name" value="Potassium Channel Kv1.1, Chain A"/>
    <property type="match status" value="1"/>
</dbReference>
<dbReference type="PANTHER" id="PTHR22743:SF171">
    <property type="entry name" value="BTB DOMAIN-CONTAINING PROTEIN"/>
    <property type="match status" value="1"/>
</dbReference>
<reference evidence="4" key="1">
    <citation type="submission" date="2017-10" db="EMBL/GenBank/DDBJ databases">
        <title>Rapid genome shrinkage in a self-fertile nematode reveals novel sperm competition proteins.</title>
        <authorList>
            <person name="Yin D."/>
            <person name="Schwarz E.M."/>
            <person name="Thomas C.G."/>
            <person name="Felde R.L."/>
            <person name="Korf I.F."/>
            <person name="Cutter A.D."/>
            <person name="Schartner C.M."/>
            <person name="Ralston E.J."/>
            <person name="Meyer B.J."/>
            <person name="Haag E.S."/>
        </authorList>
    </citation>
    <scope>NUCLEOTIDE SEQUENCE [LARGE SCALE GENOMIC DNA]</scope>
    <source>
        <strain evidence="4">JU1422</strain>
    </source>
</reference>
<dbReference type="SMART" id="SM00225">
    <property type="entry name" value="BTB"/>
    <property type="match status" value="1"/>
</dbReference>
<dbReference type="InterPro" id="IPR000210">
    <property type="entry name" value="BTB/POZ_dom"/>
</dbReference>
<comment type="caution">
    <text evidence="3">The sequence shown here is derived from an EMBL/GenBank/DDBJ whole genome shotgun (WGS) entry which is preliminary data.</text>
</comment>
<feature type="region of interest" description="Disordered" evidence="1">
    <location>
        <begin position="448"/>
        <end position="470"/>
    </location>
</feature>
<evidence type="ECO:0000256" key="1">
    <source>
        <dbReference type="SAM" id="MobiDB-lite"/>
    </source>
</evidence>
<evidence type="ECO:0000313" key="3">
    <source>
        <dbReference type="EMBL" id="PIC30640.1"/>
    </source>
</evidence>
<feature type="compositionally biased region" description="Basic residues" evidence="1">
    <location>
        <begin position="115"/>
        <end position="124"/>
    </location>
</feature>
<dbReference type="AlphaFoldDB" id="A0A2G5TTK1"/>
<evidence type="ECO:0000259" key="2">
    <source>
        <dbReference type="SMART" id="SM00225"/>
    </source>
</evidence>
<protein>
    <recommendedName>
        <fullName evidence="2">BTB domain-containing protein</fullName>
    </recommendedName>
</protein>
<dbReference type="OrthoDB" id="5863975at2759"/>
<feature type="compositionally biased region" description="Polar residues" evidence="1">
    <location>
        <begin position="23"/>
        <end position="39"/>
    </location>
</feature>
<accession>A0A2G5TTK1</accession>
<dbReference type="InterPro" id="IPR011333">
    <property type="entry name" value="SKP1/BTB/POZ_sf"/>
</dbReference>
<feature type="region of interest" description="Disordered" evidence="1">
    <location>
        <begin position="51"/>
        <end position="147"/>
    </location>
</feature>
<name>A0A2G5TTK1_9PELO</name>
<feature type="domain" description="BTB" evidence="2">
    <location>
        <begin position="166"/>
        <end position="269"/>
    </location>
</feature>
<gene>
    <name evidence="3" type="primary">Cni-Y69H2.15</name>
    <name evidence="3" type="synonym">Cnig_chr_V.g21813</name>
    <name evidence="3" type="ORF">B9Z55_021813</name>
</gene>
<dbReference type="Proteomes" id="UP000230233">
    <property type="component" value="Chromosome V"/>
</dbReference>
<evidence type="ECO:0000313" key="4">
    <source>
        <dbReference type="Proteomes" id="UP000230233"/>
    </source>
</evidence>